<organism evidence="3">
    <name type="scientific">viral metagenome</name>
    <dbReference type="NCBI Taxonomy" id="1070528"/>
    <lineage>
        <taxon>unclassified sequences</taxon>
        <taxon>metagenomes</taxon>
        <taxon>organismal metagenomes</taxon>
    </lineage>
</organism>
<feature type="domain" description="Major capsid protein C-terminal" evidence="1">
    <location>
        <begin position="302"/>
        <end position="469"/>
    </location>
</feature>
<dbReference type="Pfam" id="PF04451">
    <property type="entry name" value="Capsid_NCLDV"/>
    <property type="match status" value="1"/>
</dbReference>
<dbReference type="SUPFAM" id="SSF49749">
    <property type="entry name" value="Group II dsDNA viruses VP"/>
    <property type="match status" value="2"/>
</dbReference>
<dbReference type="Gene3D" id="2.70.9.20">
    <property type="entry name" value="Major capsid protein Vp54"/>
    <property type="match status" value="1"/>
</dbReference>
<dbReference type="InterPro" id="IPR038519">
    <property type="entry name" value="MCP_C_sf"/>
</dbReference>
<feature type="domain" description="Major capsid protein N-terminal" evidence="2">
    <location>
        <begin position="146"/>
        <end position="299"/>
    </location>
</feature>
<dbReference type="InterPro" id="IPR031654">
    <property type="entry name" value="Capsid_N"/>
</dbReference>
<evidence type="ECO:0000313" key="3">
    <source>
        <dbReference type="EMBL" id="QHU15238.1"/>
    </source>
</evidence>
<evidence type="ECO:0000259" key="1">
    <source>
        <dbReference type="Pfam" id="PF04451"/>
    </source>
</evidence>
<sequence length="474" mass="53291">MSVSQGPHTTGALTQLIAKGSMCSYLKGTELTLFRSRYLKVTNFAMESATQSCSTQVSLGTAAQVNLNRTGDLVHSTYLQLTLPGLRLRETDRPTQNFARPAAPCKADDEEVFRQFSDDPAEGRKQWREANFGAAPDTNCDDADANVDFAYAHWVNAVGFQIIQRVDFIIGGSVVDSLFSDFLWAWEELSGKQGRLQLESVGKYWSKDQLICSSSSQRQLWVSLPFFFSQAVGSSLPLSSLAFHGVSFHFQFEALEKLIVVNVPKKSKKHYEVVCSTTNAPITPNDVKAELLTTYIYLDSAERSRYIENAFESLIVTCQRQTQSANSKDVRVPLHFNHSTLELIWLAKRDCNVAANSHFNYSGVDGKDPFKTCSLYLNNQCRFSGPAPMYRLLQPYQHHSRIPESYVYCYSFAIAPETFEQPSGSINFSRLDAVEMVFEMCPGMEKSNYQIQVYARSYNILRYRDGLAGIAFAN</sequence>
<dbReference type="EMBL" id="MN740854">
    <property type="protein sequence ID" value="QHU15238.1"/>
    <property type="molecule type" value="Genomic_DNA"/>
</dbReference>
<feature type="domain" description="Major capsid protein N-terminal" evidence="2">
    <location>
        <begin position="32"/>
        <end position="91"/>
    </location>
</feature>
<dbReference type="Gene3D" id="2.70.9.10">
    <property type="entry name" value="Adenovirus Type 2 Hexon, domain 4"/>
    <property type="match status" value="1"/>
</dbReference>
<dbReference type="InterPro" id="IPR016112">
    <property type="entry name" value="VP_dsDNA_II"/>
</dbReference>
<dbReference type="InterPro" id="IPR007542">
    <property type="entry name" value="MCP_C"/>
</dbReference>
<reference evidence="3" key="1">
    <citation type="journal article" date="2020" name="Nature">
        <title>Giant virus diversity and host interactions through global metagenomics.</title>
        <authorList>
            <person name="Schulz F."/>
            <person name="Roux S."/>
            <person name="Paez-Espino D."/>
            <person name="Jungbluth S."/>
            <person name="Walsh D.A."/>
            <person name="Denef V.J."/>
            <person name="McMahon K.D."/>
            <person name="Konstantinidis K.T."/>
            <person name="Eloe-Fadrosh E.A."/>
            <person name="Kyrpides N.C."/>
            <person name="Woyke T."/>
        </authorList>
    </citation>
    <scope>NUCLEOTIDE SEQUENCE</scope>
    <source>
        <strain evidence="3">GVMAG-S-1103017-68</strain>
    </source>
</reference>
<protein>
    <recommendedName>
        <fullName evidence="4">Major capsid protein N-terminal domain-containing protein</fullName>
    </recommendedName>
</protein>
<dbReference type="GO" id="GO:0005198">
    <property type="term" value="F:structural molecule activity"/>
    <property type="evidence" value="ECO:0007669"/>
    <property type="project" value="InterPro"/>
</dbReference>
<name>A0A6C0KFY4_9ZZZZ</name>
<proteinExistence type="predicted"/>
<dbReference type="AlphaFoldDB" id="A0A6C0KFY4"/>
<evidence type="ECO:0008006" key="4">
    <source>
        <dbReference type="Google" id="ProtNLM"/>
    </source>
</evidence>
<accession>A0A6C0KFY4</accession>
<evidence type="ECO:0000259" key="2">
    <source>
        <dbReference type="Pfam" id="PF16903"/>
    </source>
</evidence>
<dbReference type="Pfam" id="PF16903">
    <property type="entry name" value="Capsid_N"/>
    <property type="match status" value="2"/>
</dbReference>